<dbReference type="OrthoDB" id="2011702at2759"/>
<gene>
    <name evidence="8" type="ORF">ALEPTO_LOCUS2318</name>
</gene>
<dbReference type="PANTHER" id="PTHR23185">
    <property type="entry name" value="PROTEIN VIRILIZER HOMOLOG"/>
    <property type="match status" value="1"/>
</dbReference>
<dbReference type="GO" id="GO:0008380">
    <property type="term" value="P:RNA splicing"/>
    <property type="evidence" value="ECO:0007669"/>
    <property type="project" value="UniProtKB-KW"/>
</dbReference>
<feature type="region of interest" description="Disordered" evidence="6">
    <location>
        <begin position="170"/>
        <end position="189"/>
    </location>
</feature>
<dbReference type="Proteomes" id="UP000789508">
    <property type="component" value="Unassembled WGS sequence"/>
</dbReference>
<organism evidence="8 9">
    <name type="scientific">Ambispora leptoticha</name>
    <dbReference type="NCBI Taxonomy" id="144679"/>
    <lineage>
        <taxon>Eukaryota</taxon>
        <taxon>Fungi</taxon>
        <taxon>Fungi incertae sedis</taxon>
        <taxon>Mucoromycota</taxon>
        <taxon>Glomeromycotina</taxon>
        <taxon>Glomeromycetes</taxon>
        <taxon>Archaeosporales</taxon>
        <taxon>Ambisporaceae</taxon>
        <taxon>Ambispora</taxon>
    </lineage>
</organism>
<sequence length="2216" mass="248717">MNAAAGINNKAHSGTKNSAPPHSSQQQLLFFDSLIASSSHNNDDLPTECIRFHQRVVLSEICIVPKNFRPFLGNRKNDYAGQTTPSKFDLQLLIHKMATSDVAKSPTKKTLPSYPLHPFTISYDERRGYQSFDVALSPEATTRFIILRGNYQAVTLCIYGRVVESNKVLGNNPQAKANPKEQNSGDSVLAESSFSSAIHKAAFNTAERKDENERGNTSINNVSNGMMAYLESNKNISIDDNKIVHSESSSLKNPVSNSIIEGGLQQEAIASSLILNPSPESLQDTSASIAIDGVQKERTIPSSFIVENNSITKSAVYYENEEHSLTNTISMEEDSVYNIDDGMKDISDEERVGMLFRKDRTGPFKVLSPLILPKWMIAYDPDETFMNGLLLRHFSPDETIISLARNSFSETHFRKSWDQLRRIVREIDDLLSKPFDSNVLEYLDVESQSKNTTSSLTELLCQTNDAIVEAIVWAQHHNSKYEDKLSSIMKSIVYALDLTSGKSSVNLFVNGISLLSKLYSCGDNIIDSKWIPICLEKMLALLSTPYTSTFLQTKILEGLINCMDDSRVVERLLGWDDETSEKMTPYQTFILPLLQSDKSASRVLYLLQVIIRKVSLYEACFQIQRTANEALEHELSRRKGKPSKLGNFVPQEDPIKHQNIENTTVEDDNQMDIDNAPQDHGNNIEQIIEKIIKWLKIISKAALYHMALNPNESNDDHQPSSFSFRYLTSTRLFPAITVFFSSYKFRSSNRFNDLVNSVARLCVTLLVAPSGMLYLAKQLQPKPGSSVEPLLALWTSLLCHEGVASINNQMDDSETSRTIPHVVLQRWADATEIRQTIGIADILCGFGKSSSGGNYEEDYDYICDYSEDDPQSRYWEDSDMLKARRILKMQSYGTIGAKIDHLDHFIISSDQLIILLAYQLYAIAAVEKLLEFGSQRLDEDLWVDNGKIASLLNDLFEMTAFSVGKQAVASTIIYLDALPILLSFLNNNQSDDNNILNSVYNLTSNLIGRLPLELLEVILKFSRAFPYMLNPEVNELVSAYVISETHLRALWEPIAIFHETGTIQSVIDLIKQQKYYPECLREHTIVNQVLIAMRLLLTYTYTDRGIMQILKARMDDFSGLDNGDSLLIFLLRLLNYSAEVLSDLSDFAVYTEQPSTTDPSVSEGYPGDAIQDPAKSISSEQSKEENDSSQGPNFVSSNIMLSSEVFELRRELLELVWCDLILIQQLLLSIYGDPQSSAARRHFNDIYGKKESPDDPLPSQEKSMIRAFVEPLLMLMSALDHIDGRLSDQLGAASLLFTEQQIKSGQSAQIARIRGLIFSVFGLLTQVKIEETDTKQQQHDREAMSCHFRFFSMFAGRHVLKQLCEFMSEGPDNILSGLHIVSEILPVPLPLRKNLHDLQNDESTEDTYHNLHSDEWITVQNQARLLRKYWIEQLVPLRDELMRLIKSLAPSSSKILHIMLRTVISQVVDLDILDNGLARGIVGVIINGVREAAHQYKTAIDKVDTKVVESSGTNVKIGNSTITEDAINLLDIDTEHTIFGRWLSLLASLSGYSSGRTLVLEMLRERIDDPMILDDATNEQSFNDDTSLISSLLDLVRTNQQMDYTSDLIMEILYSICDNTIAISKNDMPDIKELSTITETLLDWVKQGRDGRLQIESLLVLQRITETELGIMLILSESNHRQLISNMLTWVPDLLRSQDLGMQDLNIAYHSIIFIQKIIEWNANSVNFNDDNDGMEMVGKTHCVKPLAVLIDSAEDLETLLKAYENIEQHVLELPFEPSHVEEEVYDMELCQLLASVIGRLKETFRAFLRETNDDHGRNGTETKEIVKEFGQRLSELVKQRQEQNPKKRNVQNTVESRSHGTTISNLPHIPFYDVVFDAEGKEGDGGLFNIPDAEIDFEFFAKEMLPNFQFHKKMKMTSDSAAKGRKLLKARTLSKLGGVAYESNARRNLGGGKTYQKNEFRSIHNNRKANTSRPPSVHVDDFISGKIPANQQHPDMVVSTSNATASASAAVSASTLQQKKTTNISNRQPTPNKRGSITATTAAPPPTVTSARGGRGRRPSTSSGSTPRGAAPRGATSTGRGTAVGRGNTANPAIVGAWDIGNGAWTGAPSLSPILMPPPMSKYMEFDRRMEGQRDYPPRYESQPIRTGYYDNPYYGVPSTIVPYDRPPVQQTAPGMGPRVKNASDNRGRTIPQEWPQRSLASQTLRRPERPFGRR</sequence>
<evidence type="ECO:0000256" key="3">
    <source>
        <dbReference type="ARBA" id="ARBA00022664"/>
    </source>
</evidence>
<proteinExistence type="inferred from homology"/>
<feature type="compositionally biased region" description="Low complexity" evidence="6">
    <location>
        <begin position="2060"/>
        <end position="2072"/>
    </location>
</feature>
<feature type="domain" description="Virilizer N-terminal" evidence="7">
    <location>
        <begin position="25"/>
        <end position="188"/>
    </location>
</feature>
<evidence type="ECO:0000256" key="6">
    <source>
        <dbReference type="SAM" id="MobiDB-lite"/>
    </source>
</evidence>
<dbReference type="GO" id="GO:0005634">
    <property type="term" value="C:nucleus"/>
    <property type="evidence" value="ECO:0007669"/>
    <property type="project" value="UniProtKB-SubCell"/>
</dbReference>
<keyword evidence="5" id="KW-0539">Nucleus</keyword>
<protein>
    <submittedName>
        <fullName evidence="8">4376_t:CDS:1</fullName>
    </submittedName>
</protein>
<evidence type="ECO:0000256" key="2">
    <source>
        <dbReference type="ARBA" id="ARBA00008371"/>
    </source>
</evidence>
<feature type="region of interest" description="Disordered" evidence="6">
    <location>
        <begin position="2012"/>
        <end position="2090"/>
    </location>
</feature>
<comment type="subcellular location">
    <subcellularLocation>
        <location evidence="1">Nucleus</location>
    </subcellularLocation>
</comment>
<dbReference type="PANTHER" id="PTHR23185:SF0">
    <property type="entry name" value="PROTEIN VIRILIZER HOMOLOG"/>
    <property type="match status" value="1"/>
</dbReference>
<evidence type="ECO:0000313" key="9">
    <source>
        <dbReference type="Proteomes" id="UP000789508"/>
    </source>
</evidence>
<feature type="compositionally biased region" description="Basic and acidic residues" evidence="6">
    <location>
        <begin position="2207"/>
        <end position="2216"/>
    </location>
</feature>
<dbReference type="GO" id="GO:0006397">
    <property type="term" value="P:mRNA processing"/>
    <property type="evidence" value="ECO:0007669"/>
    <property type="project" value="UniProtKB-KW"/>
</dbReference>
<comment type="similarity">
    <text evidence="2">Belongs to the vir family.</text>
</comment>
<comment type="caution">
    <text evidence="8">The sequence shown here is derived from an EMBL/GenBank/DDBJ whole genome shotgun (WGS) entry which is preliminary data.</text>
</comment>
<reference evidence="8" key="1">
    <citation type="submission" date="2021-06" db="EMBL/GenBank/DDBJ databases">
        <authorList>
            <person name="Kallberg Y."/>
            <person name="Tangrot J."/>
            <person name="Rosling A."/>
        </authorList>
    </citation>
    <scope>NUCLEOTIDE SEQUENCE</scope>
    <source>
        <strain evidence="8">FL130A</strain>
    </source>
</reference>
<evidence type="ECO:0000256" key="4">
    <source>
        <dbReference type="ARBA" id="ARBA00023187"/>
    </source>
</evidence>
<accession>A0A9N8WBD9</accession>
<feature type="compositionally biased region" description="Polar residues" evidence="6">
    <location>
        <begin position="2017"/>
        <end position="2038"/>
    </location>
</feature>
<feature type="region of interest" description="Disordered" evidence="6">
    <location>
        <begin position="1966"/>
        <end position="1989"/>
    </location>
</feature>
<dbReference type="InterPro" id="IPR026736">
    <property type="entry name" value="Virilizer"/>
</dbReference>
<evidence type="ECO:0000256" key="5">
    <source>
        <dbReference type="ARBA" id="ARBA00023242"/>
    </source>
</evidence>
<dbReference type="Pfam" id="PF15912">
    <property type="entry name" value="VIR_N"/>
    <property type="match status" value="1"/>
</dbReference>
<keyword evidence="3" id="KW-0507">mRNA processing</keyword>
<dbReference type="InterPro" id="IPR031801">
    <property type="entry name" value="VIR_N"/>
</dbReference>
<feature type="region of interest" description="Disordered" evidence="6">
    <location>
        <begin position="1155"/>
        <end position="1195"/>
    </location>
</feature>
<keyword evidence="4" id="KW-0508">mRNA splicing</keyword>
<evidence type="ECO:0000256" key="1">
    <source>
        <dbReference type="ARBA" id="ARBA00004123"/>
    </source>
</evidence>
<feature type="compositionally biased region" description="Polar residues" evidence="6">
    <location>
        <begin position="10"/>
        <end position="23"/>
    </location>
</feature>
<evidence type="ECO:0000259" key="7">
    <source>
        <dbReference type="Pfam" id="PF15912"/>
    </source>
</evidence>
<feature type="region of interest" description="Disordered" evidence="6">
    <location>
        <begin position="1"/>
        <end position="23"/>
    </location>
</feature>
<feature type="compositionally biased region" description="Polar residues" evidence="6">
    <location>
        <begin position="1851"/>
        <end position="1862"/>
    </location>
</feature>
<dbReference type="EMBL" id="CAJVPS010000330">
    <property type="protein sequence ID" value="CAG8477565.1"/>
    <property type="molecule type" value="Genomic_DNA"/>
</dbReference>
<dbReference type="GO" id="GO:0036396">
    <property type="term" value="C:RNA N6-methyladenosine methyltransferase complex"/>
    <property type="evidence" value="ECO:0007669"/>
    <property type="project" value="TreeGrafter"/>
</dbReference>
<name>A0A9N8WBD9_9GLOM</name>
<feature type="region of interest" description="Disordered" evidence="6">
    <location>
        <begin position="1840"/>
        <end position="1862"/>
    </location>
</feature>
<feature type="region of interest" description="Disordered" evidence="6">
    <location>
        <begin position="2165"/>
        <end position="2216"/>
    </location>
</feature>
<dbReference type="GO" id="GO:0003723">
    <property type="term" value="F:RNA binding"/>
    <property type="evidence" value="ECO:0007669"/>
    <property type="project" value="TreeGrafter"/>
</dbReference>
<evidence type="ECO:0000313" key="8">
    <source>
        <dbReference type="EMBL" id="CAG8477565.1"/>
    </source>
</evidence>
<keyword evidence="9" id="KW-1185">Reference proteome</keyword>